<feature type="region of interest" description="Disordered" evidence="1">
    <location>
        <begin position="171"/>
        <end position="195"/>
    </location>
</feature>
<dbReference type="WBParaSite" id="SSTP_0000542900.1">
    <property type="protein sequence ID" value="SSTP_0000542900.1"/>
    <property type="gene ID" value="SSTP_0000542900"/>
</dbReference>
<sequence>MSEEREHRRKLMSACVLWLGTQIDSIPKFDEYSVDKYQQKKENKVYMKNKCLPLNWLYAIDGSIYYINTGVSSIAGISFNYPIQFCKFLKIHGQKLDDYDDYYLILSALKLSNIVNYEKMTGFERFEKQKPDVRYVQYLIASISLNKSSGNANNANDLLTENGGSITGGYTSSCSSDSSTVRKVKKKKEGKKNSKKTPEIILKNEYIRKQQIEGYYCNDTDLQNNKDVESSAKNDSDKKNQNNFEKWLMEANLKGPGVIPLPKAGYDNLESLVAEAEIKKRPNKCSGENENNLINNKCDNFKRTSQGICQDRSSAILRRQFKPKKKSDERKKHEE</sequence>
<reference evidence="3" key="1">
    <citation type="submission" date="2015-08" db="UniProtKB">
        <authorList>
            <consortium name="WormBaseParasite"/>
        </authorList>
    </citation>
    <scope>IDENTIFICATION</scope>
</reference>
<proteinExistence type="predicted"/>
<feature type="compositionally biased region" description="Basic residues" evidence="1">
    <location>
        <begin position="182"/>
        <end position="195"/>
    </location>
</feature>
<protein>
    <submittedName>
        <fullName evidence="3">LAGLIDADG_2 domain-containing protein</fullName>
    </submittedName>
</protein>
<evidence type="ECO:0000256" key="1">
    <source>
        <dbReference type="SAM" id="MobiDB-lite"/>
    </source>
</evidence>
<name>A0A0K0E7F2_STRER</name>
<accession>A0A0K0E7F2</accession>
<keyword evidence="2" id="KW-1185">Reference proteome</keyword>
<feature type="region of interest" description="Disordered" evidence="1">
    <location>
        <begin position="314"/>
        <end position="335"/>
    </location>
</feature>
<feature type="compositionally biased region" description="Basic and acidic residues" evidence="1">
    <location>
        <begin position="326"/>
        <end position="335"/>
    </location>
</feature>
<dbReference type="Proteomes" id="UP000035681">
    <property type="component" value="Unplaced"/>
</dbReference>
<dbReference type="AlphaFoldDB" id="A0A0K0E7F2"/>
<evidence type="ECO:0000313" key="3">
    <source>
        <dbReference type="WBParaSite" id="SSTP_0000542900.1"/>
    </source>
</evidence>
<dbReference type="WBParaSite" id="TCONS_00001645.p1">
    <property type="protein sequence ID" value="TCONS_00001645.p1"/>
    <property type="gene ID" value="XLOC_001524"/>
</dbReference>
<evidence type="ECO:0000313" key="2">
    <source>
        <dbReference type="Proteomes" id="UP000035681"/>
    </source>
</evidence>
<feature type="compositionally biased region" description="Low complexity" evidence="1">
    <location>
        <begin position="172"/>
        <end position="181"/>
    </location>
</feature>
<organism evidence="3">
    <name type="scientific">Strongyloides stercoralis</name>
    <name type="common">Threadworm</name>
    <dbReference type="NCBI Taxonomy" id="6248"/>
    <lineage>
        <taxon>Eukaryota</taxon>
        <taxon>Metazoa</taxon>
        <taxon>Ecdysozoa</taxon>
        <taxon>Nematoda</taxon>
        <taxon>Chromadorea</taxon>
        <taxon>Rhabditida</taxon>
        <taxon>Tylenchina</taxon>
        <taxon>Panagrolaimomorpha</taxon>
        <taxon>Strongyloidoidea</taxon>
        <taxon>Strongyloididae</taxon>
        <taxon>Strongyloides</taxon>
    </lineage>
</organism>